<dbReference type="GO" id="GO:0005509">
    <property type="term" value="F:calcium ion binding"/>
    <property type="evidence" value="ECO:0007669"/>
    <property type="project" value="InterPro"/>
</dbReference>
<reference evidence="5" key="1">
    <citation type="submission" date="2025-08" db="UniProtKB">
        <authorList>
            <consortium name="RefSeq"/>
        </authorList>
    </citation>
    <scope>IDENTIFICATION</scope>
</reference>
<dbReference type="GeneID" id="107274921"/>
<keyword evidence="4" id="KW-1185">Reference proteome</keyword>
<keyword evidence="1 2" id="KW-1015">Disulfide bond</keyword>
<feature type="domain" description="EGF-like" evidence="3">
    <location>
        <begin position="745"/>
        <end position="783"/>
    </location>
</feature>
<protein>
    <submittedName>
        <fullName evidence="5">Neurogenic locus notch homolog protein 1</fullName>
    </submittedName>
</protein>
<dbReference type="SUPFAM" id="SSF57184">
    <property type="entry name" value="Growth factor receptor domain"/>
    <property type="match status" value="2"/>
</dbReference>
<feature type="domain" description="EGF-like" evidence="3">
    <location>
        <begin position="590"/>
        <end position="627"/>
    </location>
</feature>
<dbReference type="SMART" id="SM00179">
    <property type="entry name" value="EGF_CA"/>
    <property type="match status" value="6"/>
</dbReference>
<feature type="non-terminal residue" evidence="5">
    <location>
        <position position="1"/>
    </location>
</feature>
<comment type="caution">
    <text evidence="2">Lacks conserved residue(s) required for the propagation of feature annotation.</text>
</comment>
<feature type="disulfide bond" evidence="2">
    <location>
        <begin position="593"/>
        <end position="603"/>
    </location>
</feature>
<dbReference type="PANTHER" id="PTHR22963:SF39">
    <property type="entry name" value="DUMPY"/>
    <property type="match status" value="1"/>
</dbReference>
<feature type="domain" description="EGF-like" evidence="3">
    <location>
        <begin position="637"/>
        <end position="675"/>
    </location>
</feature>
<dbReference type="PROSITE" id="PS01186">
    <property type="entry name" value="EGF_2"/>
    <property type="match status" value="6"/>
</dbReference>
<feature type="disulfide bond" evidence="2">
    <location>
        <begin position="382"/>
        <end position="392"/>
    </location>
</feature>
<evidence type="ECO:0000256" key="1">
    <source>
        <dbReference type="ARBA" id="ARBA00023157"/>
    </source>
</evidence>
<evidence type="ECO:0000313" key="5">
    <source>
        <dbReference type="RefSeq" id="XP_015610033.1"/>
    </source>
</evidence>
<feature type="domain" description="EGF-like" evidence="3">
    <location>
        <begin position="5"/>
        <end position="43"/>
    </location>
</feature>
<accession>A0AAJ7FV94</accession>
<organism evidence="4 5">
    <name type="scientific">Cephus cinctus</name>
    <name type="common">Wheat stem sawfly</name>
    <dbReference type="NCBI Taxonomy" id="211228"/>
    <lineage>
        <taxon>Eukaryota</taxon>
        <taxon>Metazoa</taxon>
        <taxon>Ecdysozoa</taxon>
        <taxon>Arthropoda</taxon>
        <taxon>Hexapoda</taxon>
        <taxon>Insecta</taxon>
        <taxon>Pterygota</taxon>
        <taxon>Neoptera</taxon>
        <taxon>Endopterygota</taxon>
        <taxon>Hymenoptera</taxon>
        <taxon>Cephoidea</taxon>
        <taxon>Cephidae</taxon>
        <taxon>Cephus</taxon>
    </lineage>
</organism>
<keyword evidence="2" id="KW-0245">EGF-like domain</keyword>
<dbReference type="InterPro" id="IPR001881">
    <property type="entry name" value="EGF-like_Ca-bd_dom"/>
</dbReference>
<proteinExistence type="predicted"/>
<dbReference type="AlphaFoldDB" id="A0AAJ7FV94"/>
<feature type="domain" description="EGF-like" evidence="3">
    <location>
        <begin position="379"/>
        <end position="416"/>
    </location>
</feature>
<feature type="non-terminal residue" evidence="5">
    <location>
        <position position="1066"/>
    </location>
</feature>
<gene>
    <name evidence="5" type="primary">LOC107274921</name>
</gene>
<feature type="domain" description="EGF-like" evidence="3">
    <location>
        <begin position="530"/>
        <end position="569"/>
    </location>
</feature>
<feature type="domain" description="EGF-like" evidence="3">
    <location>
        <begin position="425"/>
        <end position="463"/>
    </location>
</feature>
<dbReference type="RefSeq" id="XP_015610033.1">
    <property type="nucleotide sequence ID" value="XM_015754547.1"/>
</dbReference>
<dbReference type="SMART" id="SM00181">
    <property type="entry name" value="EGF"/>
    <property type="match status" value="20"/>
</dbReference>
<dbReference type="KEGG" id="ccin:107274921"/>
<evidence type="ECO:0000256" key="2">
    <source>
        <dbReference type="PROSITE-ProRule" id="PRU00076"/>
    </source>
</evidence>
<dbReference type="Gene3D" id="2.10.25.10">
    <property type="entry name" value="Laminin"/>
    <property type="match status" value="1"/>
</dbReference>
<dbReference type="PROSITE" id="PS50026">
    <property type="entry name" value="EGF_3"/>
    <property type="match status" value="10"/>
</dbReference>
<dbReference type="InterPro" id="IPR048407">
    <property type="entry name" value="Dumpy_DPY"/>
</dbReference>
<feature type="domain" description="EGF-like" evidence="3">
    <location>
        <begin position="113"/>
        <end position="151"/>
    </location>
</feature>
<dbReference type="Proteomes" id="UP000694920">
    <property type="component" value="Unplaced"/>
</dbReference>
<evidence type="ECO:0000259" key="3">
    <source>
        <dbReference type="PROSITE" id="PS50026"/>
    </source>
</evidence>
<feature type="domain" description="EGF-like" evidence="3">
    <location>
        <begin position="320"/>
        <end position="358"/>
    </location>
</feature>
<dbReference type="InterPro" id="IPR000742">
    <property type="entry name" value="EGF"/>
</dbReference>
<feature type="domain" description="EGF-like" evidence="3">
    <location>
        <begin position="952"/>
        <end position="990"/>
    </location>
</feature>
<dbReference type="InterPro" id="IPR009030">
    <property type="entry name" value="Growth_fac_rcpt_cys_sf"/>
</dbReference>
<dbReference type="SUPFAM" id="SSF90148">
    <property type="entry name" value="DPY module"/>
    <property type="match status" value="8"/>
</dbReference>
<evidence type="ECO:0000313" key="4">
    <source>
        <dbReference type="Proteomes" id="UP000694920"/>
    </source>
</evidence>
<dbReference type="PANTHER" id="PTHR22963">
    <property type="entry name" value="ENDOGLIN-RELATED"/>
    <property type="match status" value="1"/>
</dbReference>
<dbReference type="Pfam" id="PF21164">
    <property type="entry name" value="Dumpy_DPY"/>
    <property type="match status" value="10"/>
</dbReference>
<sequence length="1066" mass="112478">VEDEPIDPCNPSPCGPNSQCRNVNGQAVCSCLPEYVGSPPGCRPECVVSSECTSNKACINQKCVNPCPRPCGLNTNCEVLNHSPICACKQGYTGDPFTRCFPIPKPLPAPEPVKNPCFPSPCGLYAECRDIGGSPSCSCLPTYIGSPPNCRPECTINPDCPSNKACMKEKCRDPCPGSCGLLAQCHVINHTPVCTCPDGYTGDPFSNCYPKPPPPPEPVEVDPCNPSPCGSNARCDNGICTCLPEYQGDPYTGCRPECVLNTDCPLNKACLRNKCVDPCPGTCGQYAICNVFNHVPMCSCPIGMTGNAFISCSRIPEPEIKDPCNPSPCGPNSHCRAINGQAVCTCVIGYIGSPPSCRPECVVSSDCARNEACSNQKCIDPCPGTCGIRAQCQVINHNPICSCPRGHTGDPFVRCEPIQDTVVTPVNPCQPSPCGPNALCQVINESPSCSCLPEYTSSPPNCRPECVSNSECSSHLACINQKCKDPCPGACGINAECRVVSHTPMCACLLGYAGDPFSQCTQKQNIPVEHLSPCTPSPCGSNAICKEQNGVGSCTCLPEYIGNPYEGCRPECIMNSDCVATLACIRSKCQNPCPGTCGLNAECQVINHLPSCTCFPGYTGDPFRYCHQEIAPVISEPVDPCNPSPCGPNSQCRVVNGQGVCSCLPEYIGSPPGCRPECVVSSECPSNRACVNQKCINPCPGPCGLNTECAVLNHSPICTCKATYTGDPFTRCFPTPKPLPAPVPVRNPCVPSPCGPYAECRDIGGAPSCSCLANYIGSPPNCRPECTINSDCPSSKACIREKCKDPCPGSCGILAQCNVINHTPVCTCPDGYTGDPFSNCFPKPPPPPEPVADDPCNPYPCGPNAQCNDGVCTCLPEYQGDPYVECRPECVLNTDCPLDKACVRNKCKDPCPGTCGQNAICNVYNHVPMCSCSPGTSGNAFVLCSPFREPVIEDPCNPSHCGPNSLCRTVNGLAVCTCVPGFIGSPPSCRPECIVSSDCARSEACSNQKCIDPCPGTCGIRAQCQVINHNPICSCPARMTGDPFVRCEPILDAPPVVVVNPCQPSP</sequence>
<name>A0AAJ7FV94_CEPCN</name>